<feature type="compositionally biased region" description="Basic residues" evidence="4">
    <location>
        <begin position="759"/>
        <end position="774"/>
    </location>
</feature>
<dbReference type="InterPro" id="IPR020472">
    <property type="entry name" value="WD40_PAC1"/>
</dbReference>
<dbReference type="InterPro" id="IPR001680">
    <property type="entry name" value="WD40_rpt"/>
</dbReference>
<feature type="repeat" description="WD" evidence="3">
    <location>
        <begin position="1351"/>
        <end position="1373"/>
    </location>
</feature>
<feature type="compositionally biased region" description="Polar residues" evidence="4">
    <location>
        <begin position="790"/>
        <end position="802"/>
    </location>
</feature>
<dbReference type="SUPFAM" id="SSF56112">
    <property type="entry name" value="Protein kinase-like (PK-like)"/>
    <property type="match status" value="1"/>
</dbReference>
<keyword evidence="1 3" id="KW-0853">WD repeat</keyword>
<feature type="compositionally biased region" description="Polar residues" evidence="4">
    <location>
        <begin position="345"/>
        <end position="360"/>
    </location>
</feature>
<dbReference type="PROSITE" id="PS50082">
    <property type="entry name" value="WD_REPEATS_2"/>
    <property type="match status" value="3"/>
</dbReference>
<evidence type="ECO:0000259" key="5">
    <source>
        <dbReference type="PROSITE" id="PS50011"/>
    </source>
</evidence>
<feature type="region of interest" description="Disordered" evidence="4">
    <location>
        <begin position="1038"/>
        <end position="1151"/>
    </location>
</feature>
<comment type="caution">
    <text evidence="6">The sequence shown here is derived from an EMBL/GenBank/DDBJ whole genome shotgun (WGS) entry which is preliminary data.</text>
</comment>
<dbReference type="PANTHER" id="PTHR19848:SF8">
    <property type="entry name" value="F-BOX AND WD REPEAT DOMAIN CONTAINING 7"/>
    <property type="match status" value="1"/>
</dbReference>
<dbReference type="Proteomes" id="UP001057375">
    <property type="component" value="Unassembled WGS sequence"/>
</dbReference>
<reference evidence="6" key="1">
    <citation type="submission" date="2022-03" db="EMBL/GenBank/DDBJ databases">
        <title>Draft genome sequence of Aduncisulcus paluster, a free-living microaerophilic Fornicata.</title>
        <authorList>
            <person name="Yuyama I."/>
            <person name="Kume K."/>
            <person name="Tamura T."/>
            <person name="Inagaki Y."/>
            <person name="Hashimoto T."/>
        </authorList>
    </citation>
    <scope>NUCLEOTIDE SEQUENCE</scope>
    <source>
        <strain evidence="6">NY0171</strain>
    </source>
</reference>
<dbReference type="PROSITE" id="PS50011">
    <property type="entry name" value="PROTEIN_KINASE_DOM"/>
    <property type="match status" value="1"/>
</dbReference>
<feature type="compositionally biased region" description="Low complexity" evidence="4">
    <location>
        <begin position="805"/>
        <end position="819"/>
    </location>
</feature>
<evidence type="ECO:0000256" key="4">
    <source>
        <dbReference type="SAM" id="MobiDB-lite"/>
    </source>
</evidence>
<dbReference type="InterPro" id="IPR019775">
    <property type="entry name" value="WD40_repeat_CS"/>
</dbReference>
<feature type="compositionally biased region" description="Polar residues" evidence="4">
    <location>
        <begin position="446"/>
        <end position="464"/>
    </location>
</feature>
<evidence type="ECO:0000256" key="2">
    <source>
        <dbReference type="ARBA" id="ARBA00022737"/>
    </source>
</evidence>
<feature type="region of interest" description="Disordered" evidence="4">
    <location>
        <begin position="314"/>
        <end position="570"/>
    </location>
</feature>
<protein>
    <recommendedName>
        <fullName evidence="5">Protein kinase domain-containing protein</fullName>
    </recommendedName>
</protein>
<keyword evidence="2" id="KW-0677">Repeat</keyword>
<dbReference type="Gene3D" id="1.10.510.10">
    <property type="entry name" value="Transferase(Phosphotransferase) domain 1"/>
    <property type="match status" value="1"/>
</dbReference>
<feature type="compositionally biased region" description="Polar residues" evidence="4">
    <location>
        <begin position="487"/>
        <end position="503"/>
    </location>
</feature>
<dbReference type="InterPro" id="IPR011009">
    <property type="entry name" value="Kinase-like_dom_sf"/>
</dbReference>
<feature type="domain" description="Protein kinase" evidence="5">
    <location>
        <begin position="1"/>
        <end position="275"/>
    </location>
</feature>
<dbReference type="PANTHER" id="PTHR19848">
    <property type="entry name" value="WD40 REPEAT PROTEIN"/>
    <property type="match status" value="1"/>
</dbReference>
<feature type="compositionally biased region" description="Low complexity" evidence="4">
    <location>
        <begin position="367"/>
        <end position="387"/>
    </location>
</feature>
<feature type="compositionally biased region" description="Basic and acidic residues" evidence="4">
    <location>
        <begin position="1048"/>
        <end position="1064"/>
    </location>
</feature>
<organism evidence="6 7">
    <name type="scientific">Aduncisulcus paluster</name>
    <dbReference type="NCBI Taxonomy" id="2918883"/>
    <lineage>
        <taxon>Eukaryota</taxon>
        <taxon>Metamonada</taxon>
        <taxon>Carpediemonas-like organisms</taxon>
        <taxon>Aduncisulcus</taxon>
    </lineage>
</organism>
<feature type="repeat" description="WD" evidence="3">
    <location>
        <begin position="1177"/>
        <end position="1193"/>
    </location>
</feature>
<dbReference type="PROSITE" id="PS50294">
    <property type="entry name" value="WD_REPEATS_REGION"/>
    <property type="match status" value="1"/>
</dbReference>
<feature type="compositionally biased region" description="Basic and acidic residues" evidence="4">
    <location>
        <begin position="506"/>
        <end position="515"/>
    </location>
</feature>
<evidence type="ECO:0000256" key="3">
    <source>
        <dbReference type="PROSITE-ProRule" id="PRU00221"/>
    </source>
</evidence>
<feature type="compositionally biased region" description="Polar residues" evidence="4">
    <location>
        <begin position="554"/>
        <end position="570"/>
    </location>
</feature>
<feature type="compositionally biased region" description="Low complexity" evidence="4">
    <location>
        <begin position="826"/>
        <end position="838"/>
    </location>
</feature>
<feature type="compositionally biased region" description="Low complexity" evidence="4">
    <location>
        <begin position="522"/>
        <end position="547"/>
    </location>
</feature>
<dbReference type="InterPro" id="IPR015943">
    <property type="entry name" value="WD40/YVTN_repeat-like_dom_sf"/>
</dbReference>
<accession>A0ABQ5K442</accession>
<dbReference type="InterPro" id="IPR036322">
    <property type="entry name" value="WD40_repeat_dom_sf"/>
</dbReference>
<name>A0ABQ5K442_9EUKA</name>
<dbReference type="SMART" id="SM00320">
    <property type="entry name" value="WD40"/>
    <property type="match status" value="8"/>
</dbReference>
<feature type="compositionally biased region" description="Low complexity" evidence="4">
    <location>
        <begin position="777"/>
        <end position="789"/>
    </location>
</feature>
<feature type="region of interest" description="Disordered" evidence="4">
    <location>
        <begin position="736"/>
        <end position="838"/>
    </location>
</feature>
<evidence type="ECO:0000256" key="1">
    <source>
        <dbReference type="ARBA" id="ARBA00022574"/>
    </source>
</evidence>
<dbReference type="Pfam" id="PF00400">
    <property type="entry name" value="WD40"/>
    <property type="match status" value="2"/>
</dbReference>
<dbReference type="InterPro" id="IPR000719">
    <property type="entry name" value="Prot_kinase_dom"/>
</dbReference>
<evidence type="ECO:0000313" key="6">
    <source>
        <dbReference type="EMBL" id="GKT26167.1"/>
    </source>
</evidence>
<keyword evidence="7" id="KW-1185">Reference proteome</keyword>
<dbReference type="PRINTS" id="PR00320">
    <property type="entry name" value="GPROTEINBRPT"/>
</dbReference>
<dbReference type="EMBL" id="BQXS01012640">
    <property type="protein sequence ID" value="GKT26167.1"/>
    <property type="molecule type" value="Genomic_DNA"/>
</dbReference>
<proteinExistence type="predicted"/>
<dbReference type="SUPFAM" id="SSF50978">
    <property type="entry name" value="WD40 repeat-like"/>
    <property type="match status" value="2"/>
</dbReference>
<gene>
    <name evidence="6" type="ORF">ADUPG1_013258</name>
</gene>
<sequence length="1489" mass="162600">MNDDSIRTPCGILKYSPTVVKKIPKKPEYVCKEEFQVVWHNFIHLNNIDGLGEVVNPISLTGESERADYNLKTFILKYKDRFTEKDMDELALCVCKLVSSVHAKDISCSSLKPENILIFIDKSPEPGSICHNIRVKLSDLHSYLLHFPLDKSLSYLYFRSCLYNAPESYITHPHGSIEGDYFALALIIRFIYCHAEAFTGLLEVMDVATSISVIRKHYSTQKIQSEMSIGCPMHVASLIRSGISPIIYRRPKPSNYVDKINEVGVSHGRDMHRSVGECPLDCLVVEVKAPLESDTAPSFKKSLSFSELYSYAGSSDSDHQAPSHVLRHISPSSSYTSIGDARTTGEVSASSSVIFHTPSSPRHHGNSDSSSESGSIHHISSSPGGSPRPSPNAQGKPHGSLHPLTNVSSSHEDVDDSRPIFQLPTKPEMQAHVPVPKSQETKKISKGTNKQLGSSISIPSNVSVDPSDPICSKPKITSGRDKASGRLETNPNASMDKSSSSGGTPVRKEREDVHKATSNPIQTGSSQVSVTTSRGHSASSSDVSPSSTPREPVSSGSSACDKTAPSINNVCNPFSKVIESTVESMRTSSDAIDAVDDIVDDPVPSHGRVIQDLNKKQGPVLSPRAKDIHSIVERKLDDRGILTVESMRTSSDAIDAVDDIVDDPVPSHGRVIQDLNKKQGPVLSPRAKDIHSIVERKLDDRGILCDMPEGIDGDDDDEVEDDDSIEDRRVEISLTYPHALQGDIPSHLGETDEFDGKHRSSSKSQHHQSSGKHRVGSESISSSGSGSSSTRRQPAQSSSSLAPTILGGISSSGSASSLAEVKDPGSNQNSASSLHSSSSTMFRLHDLSHNDFIERVVKPNPTLMHHILYDRSYGHGEKKWKQVGSAVPVDKGHCVAIHPETKNVYSGRCEGRLVMYNFGDSLKHKGSLVEEDSVPGGIRSAMARKGSHNDFIERVVKPNPTLMHHILYDRSYGHGEKKWKQVGSAVPVDKGHCVAIHPETKNVYSGRCEGRLVMYNFGDSLKHKGSLVEEDSVPGGIRSAMARKGRLIRREQGEKATHRKDRVDSLGSARGLERDDSSKTFSSADFVSGTFTSGSLPPPHHQTSDSDPSYPMRYVSSSLDPYDDGTLSSGHGKSSIGKPGVSPRDSGTETIDGLQLANPAVTYTHNRSTVMSVKVCGSTVFSGGMDGTVRIWDSLLNFSRVLCRCAPVHAISVDSKYRMESGGCSPDISEHQAAIVGLPSSIHPDPETAKHSLIRTPNDGILAVGTRAGVVHLMSLNDDHTQYRFSFKSPILDVHTRQGIHSLIRTPNDGILAVGTRAGVVHLMSLNDDHTQYRFSFKSPILDVHTRQGIVCSGSIDRYVRVWDVHTGQQIMNAKKHKRRVRCVRVFEHGKMIVSGSHDQQVRLWDMRYKKSTHVLRCESEVSGVVARGHGLLASCQDGSVVMWDNRQTKKRISTISVHEGKIKGIDWIDDLVATVSDDMYTVVLEFQG</sequence>
<evidence type="ECO:0000313" key="7">
    <source>
        <dbReference type="Proteomes" id="UP001057375"/>
    </source>
</evidence>
<feature type="repeat" description="WD" evidence="3">
    <location>
        <begin position="1374"/>
        <end position="1415"/>
    </location>
</feature>
<feature type="region of interest" description="Disordered" evidence="4">
    <location>
        <begin position="704"/>
        <end position="723"/>
    </location>
</feature>
<dbReference type="Gene3D" id="2.130.10.10">
    <property type="entry name" value="YVTN repeat-like/Quinoprotein amine dehydrogenase"/>
    <property type="match status" value="2"/>
</dbReference>
<feature type="compositionally biased region" description="Acidic residues" evidence="4">
    <location>
        <begin position="709"/>
        <end position="723"/>
    </location>
</feature>
<feature type="compositionally biased region" description="Polar residues" evidence="4">
    <location>
        <begin position="1079"/>
        <end position="1095"/>
    </location>
</feature>
<dbReference type="PROSITE" id="PS00678">
    <property type="entry name" value="WD_REPEATS_1"/>
    <property type="match status" value="1"/>
</dbReference>